<evidence type="ECO:0000256" key="1">
    <source>
        <dbReference type="SAM" id="Phobius"/>
    </source>
</evidence>
<dbReference type="Proteomes" id="UP000255355">
    <property type="component" value="Unassembled WGS sequence"/>
</dbReference>
<dbReference type="RefSeq" id="WP_114699769.1">
    <property type="nucleotide sequence ID" value="NZ_QQAZ01000013.1"/>
</dbReference>
<organism evidence="4 5">
    <name type="scientific">Nocardia mexicana</name>
    <dbReference type="NCBI Taxonomy" id="279262"/>
    <lineage>
        <taxon>Bacteria</taxon>
        <taxon>Bacillati</taxon>
        <taxon>Actinomycetota</taxon>
        <taxon>Actinomycetes</taxon>
        <taxon>Mycobacteriales</taxon>
        <taxon>Nocardiaceae</taxon>
        <taxon>Nocardia</taxon>
    </lineage>
</organism>
<protein>
    <submittedName>
        <fullName evidence="4">Virulence factor Mce-like protein</fullName>
    </submittedName>
</protein>
<dbReference type="STRING" id="1210089.GCA_001613165_03060"/>
<gene>
    <name evidence="4" type="ORF">DFR68_11336</name>
</gene>
<feature type="transmembrane region" description="Helical" evidence="1">
    <location>
        <begin position="40"/>
        <end position="61"/>
    </location>
</feature>
<accession>A0A370GNL9</accession>
<dbReference type="PANTHER" id="PTHR33371">
    <property type="entry name" value="INTERMEMBRANE PHOSPHOLIPID TRANSPORT SYSTEM BINDING PROTEIN MLAD-RELATED"/>
    <property type="match status" value="1"/>
</dbReference>
<dbReference type="OrthoDB" id="3456055at2"/>
<evidence type="ECO:0000313" key="5">
    <source>
        <dbReference type="Proteomes" id="UP000255355"/>
    </source>
</evidence>
<reference evidence="4 5" key="1">
    <citation type="submission" date="2018-07" db="EMBL/GenBank/DDBJ databases">
        <title>Genomic Encyclopedia of Type Strains, Phase IV (KMG-IV): sequencing the most valuable type-strain genomes for metagenomic binning, comparative biology and taxonomic classification.</title>
        <authorList>
            <person name="Goeker M."/>
        </authorList>
    </citation>
    <scope>NUCLEOTIDE SEQUENCE [LARGE SCALE GENOMIC DNA]</scope>
    <source>
        <strain evidence="4 5">DSM 44952</strain>
    </source>
</reference>
<dbReference type="Pfam" id="PF11887">
    <property type="entry name" value="Mce4_CUP1"/>
    <property type="match status" value="1"/>
</dbReference>
<evidence type="ECO:0000259" key="3">
    <source>
        <dbReference type="Pfam" id="PF11887"/>
    </source>
</evidence>
<dbReference type="InterPro" id="IPR005693">
    <property type="entry name" value="Mce"/>
</dbReference>
<feature type="domain" description="Mammalian cell entry C-terminal" evidence="3">
    <location>
        <begin position="148"/>
        <end position="334"/>
    </location>
</feature>
<keyword evidence="1" id="KW-0812">Transmembrane</keyword>
<keyword evidence="1" id="KW-1133">Transmembrane helix</keyword>
<keyword evidence="5" id="KW-1185">Reference proteome</keyword>
<keyword evidence="1" id="KW-0472">Membrane</keyword>
<feature type="domain" description="Mce/MlaD" evidence="2">
    <location>
        <begin position="69"/>
        <end position="142"/>
    </location>
</feature>
<dbReference type="Pfam" id="PF02470">
    <property type="entry name" value="MlaD"/>
    <property type="match status" value="1"/>
</dbReference>
<dbReference type="PANTHER" id="PTHR33371:SF18">
    <property type="entry name" value="MCE-FAMILY PROTEIN MCE3C"/>
    <property type="match status" value="1"/>
</dbReference>
<dbReference type="PRINTS" id="PR01782">
    <property type="entry name" value="MCEVIRFACTOR"/>
</dbReference>
<dbReference type="InterPro" id="IPR024516">
    <property type="entry name" value="Mce_C"/>
</dbReference>
<evidence type="ECO:0000259" key="2">
    <source>
        <dbReference type="Pfam" id="PF02470"/>
    </source>
</evidence>
<dbReference type="GO" id="GO:0005576">
    <property type="term" value="C:extracellular region"/>
    <property type="evidence" value="ECO:0007669"/>
    <property type="project" value="TreeGrafter"/>
</dbReference>
<proteinExistence type="predicted"/>
<dbReference type="InterPro" id="IPR052336">
    <property type="entry name" value="MlaD_Phospholipid_Transporter"/>
</dbReference>
<comment type="caution">
    <text evidence="4">The sequence shown here is derived from an EMBL/GenBank/DDBJ whole genome shotgun (WGS) entry which is preliminary data.</text>
</comment>
<name>A0A370GNL9_9NOCA</name>
<sequence>MILGFLRRLGPVNRLLSRFGLPTLPAMWTAVPSYRRNRHFWLGMAAGAVVVLLLAGSSLLSRAGIGDRVVRAEFAQAAGLRPGNSVDMSGIEIGTVKSAHLERDRVVVEMSIDRDTELGHDARAAIKMSTILGKMHVELEPGTGEPLAGTTIPLAQTSVPYNLSKVVNDPTYKHSFEHVERLDPGKLRQSLDAVAAQMGDSPQLTAQALDAVGVLAKVVSDRRDEVDGLLKNVDAVSRLVSDNRNSVLMLLTRGQAIGDAVAQRRELIRQLLDNIAAVSKTLQDMGIENGGQLAPLIQNLNTMSQGLERNRENLDRLYQIMPPTLRQFNNAFGNGPYGEVYLPWVFPDNWLCVVAVVEGCR</sequence>
<dbReference type="InterPro" id="IPR003399">
    <property type="entry name" value="Mce/MlaD"/>
</dbReference>
<dbReference type="NCBIfam" id="TIGR00996">
    <property type="entry name" value="Mtu_fam_mce"/>
    <property type="match status" value="1"/>
</dbReference>
<dbReference type="AlphaFoldDB" id="A0A370GNL9"/>
<evidence type="ECO:0000313" key="4">
    <source>
        <dbReference type="EMBL" id="RDI45267.1"/>
    </source>
</evidence>
<dbReference type="EMBL" id="QQAZ01000013">
    <property type="protein sequence ID" value="RDI45267.1"/>
    <property type="molecule type" value="Genomic_DNA"/>
</dbReference>